<sequence length="281" mass="32083">MTDSSSLGRESSSCDKPPRKPMRRQVGRLVVDTQQLIDSHLSLFRAGLFVTIVASLTVSIKLSGLLTRVNNIEEMSSWQFARRKKLRVRMIRQSRQDPSIFYVYHTPFLRRLLLQDELPQNVVAGSGKTKESDLIALRPFGVQVDESSEEWVWSNFVSSHRPLTIQLLRRIQVNGSENVASCSIALTTFPLARDFAHELVSHGYAEWLPENLENYDNGSNTAMSTLAERLKSLKVAQKRAQTMQYGIWKNWQEEKLSDRVISASRRASTKGLKKLLDSLYR</sequence>
<feature type="region of interest" description="Disordered" evidence="1">
    <location>
        <begin position="1"/>
        <end position="25"/>
    </location>
</feature>
<organism evidence="2 3">
    <name type="scientific">Peronospora destructor</name>
    <dbReference type="NCBI Taxonomy" id="86335"/>
    <lineage>
        <taxon>Eukaryota</taxon>
        <taxon>Sar</taxon>
        <taxon>Stramenopiles</taxon>
        <taxon>Oomycota</taxon>
        <taxon>Peronosporomycetes</taxon>
        <taxon>Peronosporales</taxon>
        <taxon>Peronosporaceae</taxon>
        <taxon>Peronospora</taxon>
    </lineage>
</organism>
<evidence type="ECO:0008006" key="4">
    <source>
        <dbReference type="Google" id="ProtNLM"/>
    </source>
</evidence>
<evidence type="ECO:0000256" key="1">
    <source>
        <dbReference type="SAM" id="MobiDB-lite"/>
    </source>
</evidence>
<feature type="compositionally biased region" description="Polar residues" evidence="1">
    <location>
        <begin position="1"/>
        <end position="11"/>
    </location>
</feature>
<accession>A0AAV0UYF2</accession>
<keyword evidence="3" id="KW-1185">Reference proteome</keyword>
<reference evidence="2" key="1">
    <citation type="submission" date="2022-12" db="EMBL/GenBank/DDBJ databases">
        <authorList>
            <person name="Webb A."/>
        </authorList>
    </citation>
    <scope>NUCLEOTIDE SEQUENCE</scope>
    <source>
        <strain evidence="2">Pd1</strain>
    </source>
</reference>
<dbReference type="EMBL" id="CANTFM010001501">
    <property type="protein sequence ID" value="CAI5740406.1"/>
    <property type="molecule type" value="Genomic_DNA"/>
</dbReference>
<evidence type="ECO:0000313" key="2">
    <source>
        <dbReference type="EMBL" id="CAI5740406.1"/>
    </source>
</evidence>
<dbReference type="PANTHER" id="PTHR28434:SF1">
    <property type="entry name" value="PROTEIN C3ORF33"/>
    <property type="match status" value="1"/>
</dbReference>
<name>A0AAV0UYF2_9STRA</name>
<gene>
    <name evidence="2" type="ORF">PDE001_LOCUS7487</name>
</gene>
<protein>
    <recommendedName>
        <fullName evidence="4">TNase-like domain-containing protein</fullName>
    </recommendedName>
</protein>
<dbReference type="AlphaFoldDB" id="A0AAV0UYF2"/>
<dbReference type="InterPro" id="IPR042421">
    <property type="entry name" value="C3orf33-like"/>
</dbReference>
<dbReference type="PANTHER" id="PTHR28434">
    <property type="entry name" value="PROTEIN C3ORF33"/>
    <property type="match status" value="1"/>
</dbReference>
<comment type="caution">
    <text evidence="2">The sequence shown here is derived from an EMBL/GenBank/DDBJ whole genome shotgun (WGS) entry which is preliminary data.</text>
</comment>
<evidence type="ECO:0000313" key="3">
    <source>
        <dbReference type="Proteomes" id="UP001162029"/>
    </source>
</evidence>
<proteinExistence type="predicted"/>
<dbReference type="Proteomes" id="UP001162029">
    <property type="component" value="Unassembled WGS sequence"/>
</dbReference>